<proteinExistence type="inferred from homology"/>
<keyword evidence="1 5" id="KW-0673">Quorum sensing</keyword>
<protein>
    <submittedName>
        <fullName evidence="6">Acyl homoserine lactone synthase</fullName>
    </submittedName>
</protein>
<evidence type="ECO:0000256" key="1">
    <source>
        <dbReference type="ARBA" id="ARBA00022654"/>
    </source>
</evidence>
<organism evidence="6 7">
    <name type="scientific">Lentibacter algarum</name>
    <dbReference type="NCBI Taxonomy" id="576131"/>
    <lineage>
        <taxon>Bacteria</taxon>
        <taxon>Pseudomonadati</taxon>
        <taxon>Pseudomonadota</taxon>
        <taxon>Alphaproteobacteria</taxon>
        <taxon>Rhodobacterales</taxon>
        <taxon>Roseobacteraceae</taxon>
        <taxon>Lentibacter</taxon>
    </lineage>
</organism>
<keyword evidence="3" id="KW-0949">S-adenosyl-L-methionine</keyword>
<keyword evidence="7" id="KW-1185">Reference proteome</keyword>
<keyword evidence="2" id="KW-0808">Transferase</keyword>
<dbReference type="Pfam" id="PF00765">
    <property type="entry name" value="Autoind_synth"/>
    <property type="match status" value="1"/>
</dbReference>
<comment type="similarity">
    <text evidence="5">Belongs to the autoinducer synthase family.</text>
</comment>
<evidence type="ECO:0000313" key="7">
    <source>
        <dbReference type="Proteomes" id="UP000199026"/>
    </source>
</evidence>
<dbReference type="GO" id="GO:0007165">
    <property type="term" value="P:signal transduction"/>
    <property type="evidence" value="ECO:0007669"/>
    <property type="project" value="TreeGrafter"/>
</dbReference>
<dbReference type="AlphaFoldDB" id="A0A1H3I5V9"/>
<dbReference type="PANTHER" id="PTHR39322:SF1">
    <property type="entry name" value="ISOVALERYL-HOMOSERINE LACTONE SYNTHASE"/>
    <property type="match status" value="1"/>
</dbReference>
<dbReference type="GO" id="GO:0009372">
    <property type="term" value="P:quorum sensing"/>
    <property type="evidence" value="ECO:0007669"/>
    <property type="project" value="UniProtKB-UniRule"/>
</dbReference>
<dbReference type="PROSITE" id="PS51187">
    <property type="entry name" value="AUTOINDUCER_SYNTH_2"/>
    <property type="match status" value="1"/>
</dbReference>
<dbReference type="RefSeq" id="WP_089888144.1">
    <property type="nucleotide sequence ID" value="NZ_CALJFH010000011.1"/>
</dbReference>
<dbReference type="Gene3D" id="3.40.630.30">
    <property type="match status" value="1"/>
</dbReference>
<evidence type="ECO:0000256" key="3">
    <source>
        <dbReference type="ARBA" id="ARBA00022691"/>
    </source>
</evidence>
<dbReference type="InterPro" id="IPR016181">
    <property type="entry name" value="Acyl_CoA_acyltransferase"/>
</dbReference>
<dbReference type="STRING" id="576131.SAMN05444486_101885"/>
<dbReference type="InterPro" id="IPR001690">
    <property type="entry name" value="Autoind_synthase"/>
</dbReference>
<dbReference type="Proteomes" id="UP000199026">
    <property type="component" value="Unassembled WGS sequence"/>
</dbReference>
<keyword evidence="4 5" id="KW-0071">Autoinducer synthesis</keyword>
<dbReference type="PANTHER" id="PTHR39322">
    <property type="entry name" value="ACYL-HOMOSERINE-LACTONE SYNTHASE"/>
    <property type="match status" value="1"/>
</dbReference>
<name>A0A1H3I5V9_9RHOB</name>
<gene>
    <name evidence="6" type="ORF">SAMN05444486_101885</name>
</gene>
<evidence type="ECO:0000256" key="4">
    <source>
        <dbReference type="ARBA" id="ARBA00022929"/>
    </source>
</evidence>
<evidence type="ECO:0000313" key="6">
    <source>
        <dbReference type="EMBL" id="SDY23116.1"/>
    </source>
</evidence>
<dbReference type="OrthoDB" id="6169313at2"/>
<dbReference type="GO" id="GO:0016740">
    <property type="term" value="F:transferase activity"/>
    <property type="evidence" value="ECO:0007669"/>
    <property type="project" value="UniProtKB-KW"/>
</dbReference>
<dbReference type="GeneID" id="78123671"/>
<accession>A0A1H3I5V9</accession>
<evidence type="ECO:0000256" key="5">
    <source>
        <dbReference type="PROSITE-ProRule" id="PRU00533"/>
    </source>
</evidence>
<sequence length="208" mass="22986">MWNRIVVTDQNRGVYGALVHDHLRKRRLLFHEKLGWDIPRSAHIEQDQYDRAETVYILVERGGLVEGYARLLPTLARVSYGSVEFSYMMRDATLGLLPGIPPSILGARPAPQAEGVWEISRVEAAGRGALQALFLTIAEYMEQVEAVELLAFTRKNFGAIVRSIGFDAAEIGAHVDYGGRPYCAISMTWGGAPETAPVAEDLPMRMAG</sequence>
<reference evidence="6 7" key="1">
    <citation type="submission" date="2016-10" db="EMBL/GenBank/DDBJ databases">
        <authorList>
            <person name="de Groot N.N."/>
        </authorList>
    </citation>
    <scope>NUCLEOTIDE SEQUENCE [LARGE SCALE GENOMIC DNA]</scope>
    <source>
        <strain evidence="6 7">DSM 24677</strain>
    </source>
</reference>
<dbReference type="SUPFAM" id="SSF55729">
    <property type="entry name" value="Acyl-CoA N-acyltransferases (Nat)"/>
    <property type="match status" value="1"/>
</dbReference>
<dbReference type="EMBL" id="FNPR01000001">
    <property type="protein sequence ID" value="SDY23116.1"/>
    <property type="molecule type" value="Genomic_DNA"/>
</dbReference>
<evidence type="ECO:0000256" key="2">
    <source>
        <dbReference type="ARBA" id="ARBA00022679"/>
    </source>
</evidence>